<proteinExistence type="predicted"/>
<evidence type="ECO:0000313" key="1">
    <source>
        <dbReference type="EMBL" id="EJW04972.1"/>
    </source>
</evidence>
<sequence>MFKKFNNYIKSRTLQMFLKASDFTQFIQMNVVLKYSAFLIYKYTHDENIKLNTLNWFFLQYSIWLFLRTLNNFMLLFFEPISKFCFLSKLSKSTRLQKRNHKISF</sequence>
<dbReference type="InParanoid" id="J9DUJ5"/>
<organism evidence="1 2">
    <name type="scientific">Edhazardia aedis (strain USNM 41457)</name>
    <name type="common">Microsporidian parasite</name>
    <dbReference type="NCBI Taxonomy" id="1003232"/>
    <lineage>
        <taxon>Eukaryota</taxon>
        <taxon>Fungi</taxon>
        <taxon>Fungi incertae sedis</taxon>
        <taxon>Microsporidia</taxon>
        <taxon>Edhazardia</taxon>
    </lineage>
</organism>
<accession>J9DUJ5</accession>
<gene>
    <name evidence="1" type="ORF">EDEG_00089</name>
</gene>
<dbReference type="EMBL" id="AFBI03000001">
    <property type="protein sequence ID" value="EJW04972.1"/>
    <property type="molecule type" value="Genomic_DNA"/>
</dbReference>
<dbReference type="VEuPathDB" id="MicrosporidiaDB:EDEG_00089"/>
<dbReference type="AlphaFoldDB" id="J9DUJ5"/>
<reference evidence="1 2" key="1">
    <citation type="submission" date="2011-08" db="EMBL/GenBank/DDBJ databases">
        <authorList>
            <person name="Liu Z.J."/>
            <person name="Shi F.L."/>
            <person name="Lu J.Q."/>
            <person name="Li M."/>
            <person name="Wang Z.L."/>
        </authorList>
    </citation>
    <scope>NUCLEOTIDE SEQUENCE [LARGE SCALE GENOMIC DNA]</scope>
    <source>
        <strain evidence="1 2">USNM 41457</strain>
    </source>
</reference>
<name>J9DUJ5_EDHAE</name>
<comment type="caution">
    <text evidence="1">The sequence shown here is derived from an EMBL/GenBank/DDBJ whole genome shotgun (WGS) entry which is preliminary data.</text>
</comment>
<dbReference type="Proteomes" id="UP000003163">
    <property type="component" value="Unassembled WGS sequence"/>
</dbReference>
<dbReference type="HOGENOM" id="CLU_2236530_0_0_1"/>
<keyword evidence="2" id="KW-1185">Reference proteome</keyword>
<reference evidence="2" key="2">
    <citation type="submission" date="2015-07" db="EMBL/GenBank/DDBJ databases">
        <title>Contrasting host-pathogen interactions and genome evolution in two generalist and specialist microsporidian pathogens of mosquitoes.</title>
        <authorList>
            <consortium name="The Broad Institute Genomics Platform"/>
            <consortium name="The Broad Institute Genome Sequencing Center for Infectious Disease"/>
            <person name="Cuomo C.A."/>
            <person name="Sanscrainte N.D."/>
            <person name="Goldberg J.M."/>
            <person name="Heiman D."/>
            <person name="Young S."/>
            <person name="Zeng Q."/>
            <person name="Becnel J.J."/>
            <person name="Birren B.W."/>
        </authorList>
    </citation>
    <scope>NUCLEOTIDE SEQUENCE [LARGE SCALE GENOMIC DNA]</scope>
    <source>
        <strain evidence="2">USNM 41457</strain>
    </source>
</reference>
<evidence type="ECO:0000313" key="2">
    <source>
        <dbReference type="Proteomes" id="UP000003163"/>
    </source>
</evidence>
<protein>
    <submittedName>
        <fullName evidence="1">Uncharacterized protein</fullName>
    </submittedName>
</protein>